<evidence type="ECO:0000313" key="3">
    <source>
        <dbReference type="EMBL" id="KAG2371524.1"/>
    </source>
</evidence>
<dbReference type="PANTHER" id="PTHR47926:SF375">
    <property type="entry name" value="PENTATRICOPEPTIDE REPEAT-CONTAINING PROTEIN"/>
    <property type="match status" value="1"/>
</dbReference>
<dbReference type="PROSITE" id="PS51375">
    <property type="entry name" value="PPR"/>
    <property type="match status" value="1"/>
</dbReference>
<dbReference type="InterPro" id="IPR002885">
    <property type="entry name" value="PPR_rpt"/>
</dbReference>
<name>A0A8T0JG81_PHAAN</name>
<dbReference type="Proteomes" id="UP000743370">
    <property type="component" value="Unassembled WGS sequence"/>
</dbReference>
<dbReference type="InterPro" id="IPR046848">
    <property type="entry name" value="E_motif"/>
</dbReference>
<keyword evidence="1" id="KW-0677">Repeat</keyword>
<accession>A0A8T0JG81</accession>
<dbReference type="Pfam" id="PF13041">
    <property type="entry name" value="PPR_2"/>
    <property type="match status" value="1"/>
</dbReference>
<sequence>MSTRDEVTYTSMILGYGMEGDGGTALKLFEEMCELEIKPDVVTMVAVLTACSHSGLVAQGELLFKRMIDIYGIVPRLEHYACKADLFGRAGFLKEAKEVITGMSYKPTLSMWATLKGACRIHGDTVMGEWAAEKLLELKPDHSGYYVLIANIPAFFSSWDSAASAQLS</sequence>
<dbReference type="InterPro" id="IPR046960">
    <property type="entry name" value="PPR_At4g14850-like_plant"/>
</dbReference>
<protein>
    <submittedName>
        <fullName evidence="3">Pentatricopeptide repeat-containing protein</fullName>
    </submittedName>
</protein>
<reference evidence="3 4" key="1">
    <citation type="submission" date="2020-05" db="EMBL/GenBank/DDBJ databases">
        <title>Vigna angularis (adzuki bean) Var. LongXiaoDou No. 4 denovo assembly.</title>
        <authorList>
            <person name="Xiang H."/>
        </authorList>
    </citation>
    <scope>NUCLEOTIDE SEQUENCE [LARGE SCALE GENOMIC DNA]</scope>
    <source>
        <tissue evidence="3">Leaf</tissue>
    </source>
</reference>
<dbReference type="Gene3D" id="1.25.40.10">
    <property type="entry name" value="Tetratricopeptide repeat domain"/>
    <property type="match status" value="1"/>
</dbReference>
<organism evidence="3 4">
    <name type="scientific">Phaseolus angularis</name>
    <name type="common">Azuki bean</name>
    <name type="synonym">Vigna angularis</name>
    <dbReference type="NCBI Taxonomy" id="3914"/>
    <lineage>
        <taxon>Eukaryota</taxon>
        <taxon>Viridiplantae</taxon>
        <taxon>Streptophyta</taxon>
        <taxon>Embryophyta</taxon>
        <taxon>Tracheophyta</taxon>
        <taxon>Spermatophyta</taxon>
        <taxon>Magnoliopsida</taxon>
        <taxon>eudicotyledons</taxon>
        <taxon>Gunneridae</taxon>
        <taxon>Pentapetalae</taxon>
        <taxon>rosids</taxon>
        <taxon>fabids</taxon>
        <taxon>Fabales</taxon>
        <taxon>Fabaceae</taxon>
        <taxon>Papilionoideae</taxon>
        <taxon>50 kb inversion clade</taxon>
        <taxon>NPAAA clade</taxon>
        <taxon>indigoferoid/millettioid clade</taxon>
        <taxon>Phaseoleae</taxon>
        <taxon>Vigna</taxon>
    </lineage>
</organism>
<dbReference type="GO" id="GO:0099402">
    <property type="term" value="P:plant organ development"/>
    <property type="evidence" value="ECO:0007669"/>
    <property type="project" value="UniProtKB-ARBA"/>
</dbReference>
<dbReference type="FunFam" id="1.25.40.10:FF:000158">
    <property type="entry name" value="pentatricopeptide repeat-containing protein At2g33680"/>
    <property type="match status" value="1"/>
</dbReference>
<gene>
    <name evidence="3" type="ORF">HKW66_Vig0216980</name>
</gene>
<dbReference type="InterPro" id="IPR011990">
    <property type="entry name" value="TPR-like_helical_dom_sf"/>
</dbReference>
<proteinExistence type="predicted"/>
<comment type="caution">
    <text evidence="3">The sequence shown here is derived from an EMBL/GenBank/DDBJ whole genome shotgun (WGS) entry which is preliminary data.</text>
</comment>
<dbReference type="GO" id="GO:0003723">
    <property type="term" value="F:RNA binding"/>
    <property type="evidence" value="ECO:0007669"/>
    <property type="project" value="InterPro"/>
</dbReference>
<dbReference type="AlphaFoldDB" id="A0A8T0JG81"/>
<dbReference type="NCBIfam" id="TIGR00756">
    <property type="entry name" value="PPR"/>
    <property type="match status" value="1"/>
</dbReference>
<evidence type="ECO:0000256" key="1">
    <source>
        <dbReference type="ARBA" id="ARBA00022737"/>
    </source>
</evidence>
<dbReference type="PANTHER" id="PTHR47926">
    <property type="entry name" value="PENTATRICOPEPTIDE REPEAT-CONTAINING PROTEIN"/>
    <property type="match status" value="1"/>
</dbReference>
<dbReference type="GO" id="GO:0009451">
    <property type="term" value="P:RNA modification"/>
    <property type="evidence" value="ECO:0007669"/>
    <property type="project" value="InterPro"/>
</dbReference>
<dbReference type="EMBL" id="JABFOF010000011">
    <property type="protein sequence ID" value="KAG2371524.1"/>
    <property type="molecule type" value="Genomic_DNA"/>
</dbReference>
<evidence type="ECO:0000256" key="2">
    <source>
        <dbReference type="PROSITE-ProRule" id="PRU00708"/>
    </source>
</evidence>
<feature type="repeat" description="PPR" evidence="2">
    <location>
        <begin position="5"/>
        <end position="39"/>
    </location>
</feature>
<evidence type="ECO:0000313" key="4">
    <source>
        <dbReference type="Proteomes" id="UP000743370"/>
    </source>
</evidence>
<dbReference type="Pfam" id="PF20431">
    <property type="entry name" value="E_motif"/>
    <property type="match status" value="1"/>
</dbReference>